<gene>
    <name evidence="1" type="ORF">DJ533_12640</name>
</gene>
<reference evidence="1" key="1">
    <citation type="submission" date="2019-08" db="EMBL/GenBank/DDBJ databases">
        <title>The complete genome of Acinetobacter defluvii strain WCHAD010030.</title>
        <authorList>
            <person name="Hu Y."/>
            <person name="Qin J."/>
            <person name="Feng Y."/>
            <person name="Zong Z."/>
        </authorList>
    </citation>
    <scope>NUCLEOTIDE SEQUENCE</scope>
    <source>
        <strain evidence="1">WCHA30</strain>
    </source>
</reference>
<accession>A0A2S2FEH1</accession>
<dbReference type="KEGG" id="adv:DJ533_12640"/>
<name>A0A2S2FEH1_9GAMM</name>
<evidence type="ECO:0000313" key="2">
    <source>
        <dbReference type="Proteomes" id="UP000245977"/>
    </source>
</evidence>
<proteinExistence type="predicted"/>
<dbReference type="Proteomes" id="UP000245977">
    <property type="component" value="Chromosome"/>
</dbReference>
<organism evidence="1 2">
    <name type="scientific">Acinetobacter defluvii</name>
    <dbReference type="NCBI Taxonomy" id="1871111"/>
    <lineage>
        <taxon>Bacteria</taxon>
        <taxon>Pseudomonadati</taxon>
        <taxon>Pseudomonadota</taxon>
        <taxon>Gammaproteobacteria</taxon>
        <taxon>Moraxellales</taxon>
        <taxon>Moraxellaceae</taxon>
        <taxon>Acinetobacter</taxon>
    </lineage>
</organism>
<keyword evidence="2" id="KW-1185">Reference proteome</keyword>
<evidence type="ECO:0000313" key="1">
    <source>
        <dbReference type="EMBL" id="AWL29357.1"/>
    </source>
</evidence>
<protein>
    <submittedName>
        <fullName evidence="1">Uncharacterized protein</fullName>
    </submittedName>
</protein>
<dbReference type="EMBL" id="CP029397">
    <property type="protein sequence ID" value="AWL29357.1"/>
    <property type="molecule type" value="Genomic_DNA"/>
</dbReference>
<sequence>MTMKNQITFEDASNAINNWAKEELLNLGVKTKPEISYFIQLQNFLSKSIRQQPRKVSISASFIVPDKHKLDFYKLSKEISKGGDLKKYLSRKTEQANYKGVKFTKKVTQWLQNTFII</sequence>
<dbReference type="RefSeq" id="WP_065992538.1">
    <property type="nucleotide sequence ID" value="NZ_CP029397.2"/>
</dbReference>
<dbReference type="AlphaFoldDB" id="A0A2S2FEH1"/>